<accession>A0ABP8QRN5</accession>
<comment type="caution">
    <text evidence="8">The sequence shown here is derived from an EMBL/GenBank/DDBJ whole genome shotgun (WGS) entry which is preliminary data.</text>
</comment>
<keyword evidence="9" id="KW-1185">Reference proteome</keyword>
<evidence type="ECO:0000256" key="1">
    <source>
        <dbReference type="ARBA" id="ARBA00022714"/>
    </source>
</evidence>
<dbReference type="InterPro" id="IPR017941">
    <property type="entry name" value="Rieske_2Fe-2S"/>
</dbReference>
<evidence type="ECO:0000259" key="7">
    <source>
        <dbReference type="PROSITE" id="PS51296"/>
    </source>
</evidence>
<reference evidence="9" key="1">
    <citation type="journal article" date="2019" name="Int. J. Syst. Evol. Microbiol.">
        <title>The Global Catalogue of Microorganisms (GCM) 10K type strain sequencing project: providing services to taxonomists for standard genome sequencing and annotation.</title>
        <authorList>
            <consortium name="The Broad Institute Genomics Platform"/>
            <consortium name="The Broad Institute Genome Sequencing Center for Infectious Disease"/>
            <person name="Wu L."/>
            <person name="Ma J."/>
        </authorList>
    </citation>
    <scope>NUCLEOTIDE SEQUENCE [LARGE SCALE GENOMIC DNA]</scope>
    <source>
        <strain evidence="9">JCM 17933</strain>
    </source>
</reference>
<evidence type="ECO:0000256" key="2">
    <source>
        <dbReference type="ARBA" id="ARBA00022723"/>
    </source>
</evidence>
<sequence length="330" mass="35818">MADDQPLRPGRWPLRTVPRGRWSAQTPTADDADPALIAAALKRAQARPSGNWFVVASSRVVRADRPLGTKVAGREVVLWRDRTGRPVAGPGACPHLGAPLADGRVIDGCLTCRWHGLRLPAEGTDEWRTLPAYDDGVLVWVRHDRAGGEAPLDAPVPAARPRPDGGVGAVARMVGVCEPGDVVANRLDPWHGAWFHPYSFTRLRVESTPDEADDRFLVRVTFRVGPWLGVPVLAEFGCPDPRTVLMRIVEGEGEGSVVETHATPLGPGRDGRPRTAVVEAVVATSGRPGFAAARALAPLIRPAMRRAAARLWRDDLAYAERRYALRSRTL</sequence>
<feature type="region of interest" description="Disordered" evidence="6">
    <location>
        <begin position="1"/>
        <end position="29"/>
    </location>
</feature>
<evidence type="ECO:0000313" key="8">
    <source>
        <dbReference type="EMBL" id="GAA4507854.1"/>
    </source>
</evidence>
<keyword evidence="5" id="KW-0411">Iron-sulfur</keyword>
<dbReference type="Pfam" id="PF00355">
    <property type="entry name" value="Rieske"/>
    <property type="match status" value="1"/>
</dbReference>
<dbReference type="SUPFAM" id="SSF50022">
    <property type="entry name" value="ISP domain"/>
    <property type="match status" value="1"/>
</dbReference>
<evidence type="ECO:0000313" key="9">
    <source>
        <dbReference type="Proteomes" id="UP001500503"/>
    </source>
</evidence>
<dbReference type="EMBL" id="BAABHF010000042">
    <property type="protein sequence ID" value="GAA4507854.1"/>
    <property type="molecule type" value="Genomic_DNA"/>
</dbReference>
<evidence type="ECO:0000256" key="6">
    <source>
        <dbReference type="SAM" id="MobiDB-lite"/>
    </source>
</evidence>
<organism evidence="8 9">
    <name type="scientific">Actinoallomurus oryzae</name>
    <dbReference type="NCBI Taxonomy" id="502180"/>
    <lineage>
        <taxon>Bacteria</taxon>
        <taxon>Bacillati</taxon>
        <taxon>Actinomycetota</taxon>
        <taxon>Actinomycetes</taxon>
        <taxon>Streptosporangiales</taxon>
        <taxon>Thermomonosporaceae</taxon>
        <taxon>Actinoallomurus</taxon>
    </lineage>
</organism>
<proteinExistence type="predicted"/>
<keyword evidence="2" id="KW-0479">Metal-binding</keyword>
<keyword evidence="3" id="KW-0560">Oxidoreductase</keyword>
<dbReference type="PANTHER" id="PTHR21266">
    <property type="entry name" value="IRON-SULFUR DOMAIN CONTAINING PROTEIN"/>
    <property type="match status" value="1"/>
</dbReference>
<keyword evidence="4" id="KW-0408">Iron</keyword>
<dbReference type="InterPro" id="IPR045612">
    <property type="entry name" value="DUF5914"/>
</dbReference>
<dbReference type="Proteomes" id="UP001500503">
    <property type="component" value="Unassembled WGS sequence"/>
</dbReference>
<dbReference type="Gene3D" id="2.102.10.10">
    <property type="entry name" value="Rieske [2Fe-2S] iron-sulphur domain"/>
    <property type="match status" value="1"/>
</dbReference>
<evidence type="ECO:0000256" key="5">
    <source>
        <dbReference type="ARBA" id="ARBA00023014"/>
    </source>
</evidence>
<evidence type="ECO:0000256" key="4">
    <source>
        <dbReference type="ARBA" id="ARBA00023004"/>
    </source>
</evidence>
<dbReference type="InterPro" id="IPR050584">
    <property type="entry name" value="Cholesterol_7-desaturase"/>
</dbReference>
<dbReference type="RefSeq" id="WP_345470656.1">
    <property type="nucleotide sequence ID" value="NZ_BAABHF010000042.1"/>
</dbReference>
<protein>
    <submittedName>
        <fullName evidence="8">DUF5914 domain-containing protein</fullName>
    </submittedName>
</protein>
<dbReference type="Pfam" id="PF19299">
    <property type="entry name" value="DUF5914"/>
    <property type="match status" value="1"/>
</dbReference>
<gene>
    <name evidence="8" type="ORF">GCM10023191_066790</name>
</gene>
<name>A0ABP8QRN5_9ACTN</name>
<evidence type="ECO:0000256" key="3">
    <source>
        <dbReference type="ARBA" id="ARBA00023002"/>
    </source>
</evidence>
<dbReference type="PROSITE" id="PS51296">
    <property type="entry name" value="RIESKE"/>
    <property type="match status" value="1"/>
</dbReference>
<dbReference type="InterPro" id="IPR036922">
    <property type="entry name" value="Rieske_2Fe-2S_sf"/>
</dbReference>
<dbReference type="PANTHER" id="PTHR21266:SF60">
    <property type="entry name" value="3-KETOSTEROID-9-ALPHA-MONOOXYGENASE, OXYGENASE COMPONENT"/>
    <property type="match status" value="1"/>
</dbReference>
<feature type="domain" description="Rieske" evidence="7">
    <location>
        <begin position="52"/>
        <end position="141"/>
    </location>
</feature>
<keyword evidence="1" id="KW-0001">2Fe-2S</keyword>